<evidence type="ECO:0000256" key="2">
    <source>
        <dbReference type="SAM" id="Phobius"/>
    </source>
</evidence>
<evidence type="ECO:0000313" key="3">
    <source>
        <dbReference type="EMBL" id="KHN98193.1"/>
    </source>
</evidence>
<dbReference type="AlphaFoldDB" id="A0A0B2WVV5"/>
<dbReference type="Pfam" id="PF11309">
    <property type="entry name" value="DUF3112"/>
    <property type="match status" value="1"/>
</dbReference>
<feature type="transmembrane region" description="Helical" evidence="2">
    <location>
        <begin position="162"/>
        <end position="189"/>
    </location>
</feature>
<dbReference type="PANTHER" id="PTHR35184:SF1">
    <property type="entry name" value="INTEGRAL MEMBRANE PROTEIN"/>
    <property type="match status" value="1"/>
</dbReference>
<feature type="transmembrane region" description="Helical" evidence="2">
    <location>
        <begin position="282"/>
        <end position="301"/>
    </location>
</feature>
<keyword evidence="4" id="KW-1185">Reference proteome</keyword>
<dbReference type="GeneID" id="63738409"/>
<proteinExistence type="predicted"/>
<feature type="compositionally biased region" description="Basic and acidic residues" evidence="1">
    <location>
        <begin position="328"/>
        <end position="342"/>
    </location>
</feature>
<feature type="transmembrane region" description="Helical" evidence="2">
    <location>
        <begin position="201"/>
        <end position="225"/>
    </location>
</feature>
<dbReference type="Proteomes" id="UP000030816">
    <property type="component" value="Unassembled WGS sequence"/>
</dbReference>
<dbReference type="EMBL" id="AZHE01000008">
    <property type="protein sequence ID" value="KHN98193.1"/>
    <property type="molecule type" value="Genomic_DNA"/>
</dbReference>
<dbReference type="RefSeq" id="XP_040679259.1">
    <property type="nucleotide sequence ID" value="XM_040822753.1"/>
</dbReference>
<feature type="region of interest" description="Disordered" evidence="1">
    <location>
        <begin position="317"/>
        <end position="369"/>
    </location>
</feature>
<keyword evidence="2" id="KW-0812">Transmembrane</keyword>
<protein>
    <recommendedName>
        <fullName evidence="5">Family c-likeg-protein-coupled receptor protein</fullName>
    </recommendedName>
</protein>
<feature type="region of interest" description="Disordered" evidence="1">
    <location>
        <begin position="29"/>
        <end position="53"/>
    </location>
</feature>
<sequence length="369" mass="39924">MPTEQRGSTRPTHRLLQTRERRRWRRIFGHGGAGHEGPPYPPQSAGLGGTPTNSADTPVSAVFIALFTVSAVLNMTIFQRNRRRGHKFVLSAVLFGFSMARIAANVMRIAWANFPHDVQVAIAANILSNAGVLLLFIVNLVLSQRILRAHQPRIGWSAAASLAFKLLYAAVAALLVAVVVSTVCGFYALDPGVRSRLRDVQLVATTFLAVLAFLPIPIVALAALLPRHGAPVDHFGKPAAMRTNILLVLFTTALLAFAAGFRAGVAYVPPPAGNPAWFHHKAAYYCVNYTVEAVVVFTYALSRFDLRFHVPDGAGKTRHYASGAEAEQAGREAACEERPRTETDDDYDDKHHPARGALPTGVGEPPLSA</sequence>
<feature type="transmembrane region" description="Helical" evidence="2">
    <location>
        <begin position="122"/>
        <end position="142"/>
    </location>
</feature>
<keyword evidence="2" id="KW-1133">Transmembrane helix</keyword>
<dbReference type="InterPro" id="IPR021460">
    <property type="entry name" value="DUF3112"/>
</dbReference>
<dbReference type="PANTHER" id="PTHR35184">
    <property type="entry name" value="YALI0C10208P"/>
    <property type="match status" value="1"/>
</dbReference>
<reference evidence="3 4" key="1">
    <citation type="journal article" date="2014" name="Proc. Natl. Acad. Sci. U.S.A.">
        <title>Trajectory and genomic determinants of fungal-pathogen speciation and host adaptation.</title>
        <authorList>
            <person name="Hu X."/>
            <person name="Xiao G."/>
            <person name="Zheng P."/>
            <person name="Shang Y."/>
            <person name="Su Y."/>
            <person name="Zhang X."/>
            <person name="Liu X."/>
            <person name="Zhan S."/>
            <person name="St Leger R.J."/>
            <person name="Wang C."/>
        </authorList>
    </citation>
    <scope>NUCLEOTIDE SEQUENCE [LARGE SCALE GENOMIC DNA]</scope>
    <source>
        <strain evidence="3 4">ARSEF 1941</strain>
    </source>
</reference>
<accession>A0A0B2WVV5</accession>
<comment type="caution">
    <text evidence="3">The sequence shown here is derived from an EMBL/GenBank/DDBJ whole genome shotgun (WGS) entry which is preliminary data.</text>
</comment>
<feature type="transmembrane region" description="Helical" evidence="2">
    <location>
        <begin position="245"/>
        <end position="270"/>
    </location>
</feature>
<evidence type="ECO:0000313" key="4">
    <source>
        <dbReference type="Proteomes" id="UP000030816"/>
    </source>
</evidence>
<evidence type="ECO:0008006" key="5">
    <source>
        <dbReference type="Google" id="ProtNLM"/>
    </source>
</evidence>
<feature type="transmembrane region" description="Helical" evidence="2">
    <location>
        <begin position="59"/>
        <end position="77"/>
    </location>
</feature>
<feature type="transmembrane region" description="Helical" evidence="2">
    <location>
        <begin position="89"/>
        <end position="110"/>
    </location>
</feature>
<dbReference type="HOGENOM" id="CLU_024263_0_1_1"/>
<name>A0A0B2WVV5_METAS</name>
<dbReference type="OrthoDB" id="3357002at2759"/>
<dbReference type="STRING" id="1081103.A0A0B2WVV5"/>
<keyword evidence="2" id="KW-0472">Membrane</keyword>
<organism evidence="3 4">
    <name type="scientific">Metarhizium album (strain ARSEF 1941)</name>
    <dbReference type="NCBI Taxonomy" id="1081103"/>
    <lineage>
        <taxon>Eukaryota</taxon>
        <taxon>Fungi</taxon>
        <taxon>Dikarya</taxon>
        <taxon>Ascomycota</taxon>
        <taxon>Pezizomycotina</taxon>
        <taxon>Sordariomycetes</taxon>
        <taxon>Hypocreomycetidae</taxon>
        <taxon>Hypocreales</taxon>
        <taxon>Clavicipitaceae</taxon>
        <taxon>Metarhizium</taxon>
    </lineage>
</organism>
<gene>
    <name evidence="3" type="ORF">MAM_03954</name>
</gene>
<evidence type="ECO:0000256" key="1">
    <source>
        <dbReference type="SAM" id="MobiDB-lite"/>
    </source>
</evidence>